<evidence type="ECO:0000313" key="2">
    <source>
        <dbReference type="Proteomes" id="UP000299290"/>
    </source>
</evidence>
<sequence>MTAVPPQETTSAPFDLGKELRALVLATAPRLFTVARIHPYEDTGEPDVEIAAWGMAHEDGRTEVVHPGQRLVLGSPDRAEAWFSQDGVTAQLVWLAPATAASLGPDLAA</sequence>
<proteinExistence type="predicted"/>
<evidence type="ECO:0000313" key="1">
    <source>
        <dbReference type="EMBL" id="GDY45639.1"/>
    </source>
</evidence>
<reference evidence="1 2" key="1">
    <citation type="journal article" date="2020" name="Int. J. Syst. Evol. Microbiol.">
        <title>Reclassification of Streptomyces castelarensis and Streptomyces sporoclivatus as later heterotypic synonyms of Streptomyces antimycoticus.</title>
        <authorList>
            <person name="Komaki H."/>
            <person name="Tamura T."/>
        </authorList>
    </citation>
    <scope>NUCLEOTIDE SEQUENCE [LARGE SCALE GENOMIC DNA]</scope>
    <source>
        <strain evidence="1 2">NBRC 12839</strain>
    </source>
</reference>
<accession>A0A4D4KHQ3</accession>
<gene>
    <name evidence="1" type="ORF">SANT12839_065210</name>
</gene>
<keyword evidence="2" id="KW-1185">Reference proteome</keyword>
<protein>
    <submittedName>
        <fullName evidence="1">Uncharacterized protein</fullName>
    </submittedName>
</protein>
<organism evidence="1 2">
    <name type="scientific">Streptomyces antimycoticus</name>
    <dbReference type="NCBI Taxonomy" id="68175"/>
    <lineage>
        <taxon>Bacteria</taxon>
        <taxon>Bacillati</taxon>
        <taxon>Actinomycetota</taxon>
        <taxon>Actinomycetes</taxon>
        <taxon>Kitasatosporales</taxon>
        <taxon>Streptomycetaceae</taxon>
        <taxon>Streptomyces</taxon>
        <taxon>Streptomyces violaceusniger group</taxon>
    </lineage>
</organism>
<name>A0A4D4KHQ3_9ACTN</name>
<dbReference type="EMBL" id="BJHV01000001">
    <property type="protein sequence ID" value="GDY45639.1"/>
    <property type="molecule type" value="Genomic_DNA"/>
</dbReference>
<comment type="caution">
    <text evidence="1">The sequence shown here is derived from an EMBL/GenBank/DDBJ whole genome shotgun (WGS) entry which is preliminary data.</text>
</comment>
<dbReference type="RefSeq" id="WP_137967503.1">
    <property type="nucleotide sequence ID" value="NZ_BJHV01000001.1"/>
</dbReference>
<dbReference type="Proteomes" id="UP000299290">
    <property type="component" value="Unassembled WGS sequence"/>
</dbReference>
<dbReference type="AlphaFoldDB" id="A0A4D4KHQ3"/>